<dbReference type="RefSeq" id="WP_268049694.1">
    <property type="nucleotide sequence ID" value="NZ_JAPQES010000003.1"/>
</dbReference>
<feature type="transmembrane region" description="Helical" evidence="1">
    <location>
        <begin position="411"/>
        <end position="431"/>
    </location>
</feature>
<keyword evidence="1" id="KW-0812">Transmembrane</keyword>
<name>A0ABT4CP70_9CLOT</name>
<dbReference type="Proteomes" id="UP001079657">
    <property type="component" value="Unassembled WGS sequence"/>
</dbReference>
<proteinExistence type="predicted"/>
<dbReference type="InterPro" id="IPR011041">
    <property type="entry name" value="Quinoprot_gluc/sorb_DH_b-prop"/>
</dbReference>
<accession>A0ABT4CP70</accession>
<keyword evidence="1" id="KW-0472">Membrane</keyword>
<evidence type="ECO:0000256" key="1">
    <source>
        <dbReference type="SAM" id="Phobius"/>
    </source>
</evidence>
<evidence type="ECO:0000313" key="3">
    <source>
        <dbReference type="Proteomes" id="UP001079657"/>
    </source>
</evidence>
<sequence length="440" mass="50244">MKKFLKALLIIVIFSFAIVFLKKHYLKDYNIVLKDNNMEWNLKYKGLKDAIDFTIDSKGDYYICYKTKIQYIDKDGKSFNIFADKNMNISSIEYYKEKLYFSSNCCVYYFDLHSKECKEIISNLPNFGDYKDSILKVNGDYLYITIGAATNSGVVGEDNEWLKNNPYNHDVSPHKIVLRGINFANGKNGAFVNYGTKNIEGQIISGHFPGNASIMMYNLETGDSTTYAWGIRNIKGLDFDSRERMIASVGGMEDRGLRPVKGDTDYIYVIKPKSWYGWPDYSGGDPINSPKFKGANNKTVSFILDNHTTTNPAAPLYVHNSLATLKSIAIDKEGGLGEADSIYFYDEKDKKLWYLNEKGVMNEKLKFNNESKISSIKYIKNQIIILDCNQGNLYSLGLKEKNEVSINKKPIIYFLLISILIVIISMLKMLVDSWHKGENN</sequence>
<keyword evidence="1" id="KW-1133">Transmembrane helix</keyword>
<dbReference type="SUPFAM" id="SSF50952">
    <property type="entry name" value="Soluble quinoprotein glucose dehydrogenase"/>
    <property type="match status" value="1"/>
</dbReference>
<evidence type="ECO:0008006" key="4">
    <source>
        <dbReference type="Google" id="ProtNLM"/>
    </source>
</evidence>
<dbReference type="EMBL" id="JAPQES010000003">
    <property type="protein sequence ID" value="MCY6370849.1"/>
    <property type="molecule type" value="Genomic_DNA"/>
</dbReference>
<gene>
    <name evidence="2" type="ORF">OXH55_09420</name>
</gene>
<reference evidence="2" key="1">
    <citation type="submission" date="2022-12" db="EMBL/GenBank/DDBJ databases">
        <authorList>
            <person name="Wang J."/>
        </authorList>
    </citation>
    <scope>NUCLEOTIDE SEQUENCE</scope>
    <source>
        <strain evidence="2">HY-42-06</strain>
    </source>
</reference>
<comment type="caution">
    <text evidence="2">The sequence shown here is derived from an EMBL/GenBank/DDBJ whole genome shotgun (WGS) entry which is preliminary data.</text>
</comment>
<protein>
    <recommendedName>
        <fullName evidence="4">Glucose/Sorbosone dehydrogenase domain-containing protein</fullName>
    </recommendedName>
</protein>
<dbReference type="Gene3D" id="2.120.10.30">
    <property type="entry name" value="TolB, C-terminal domain"/>
    <property type="match status" value="1"/>
</dbReference>
<keyword evidence="3" id="KW-1185">Reference proteome</keyword>
<organism evidence="2 3">
    <name type="scientific">Clostridium ganghwense</name>
    <dbReference type="NCBI Taxonomy" id="312089"/>
    <lineage>
        <taxon>Bacteria</taxon>
        <taxon>Bacillati</taxon>
        <taxon>Bacillota</taxon>
        <taxon>Clostridia</taxon>
        <taxon>Eubacteriales</taxon>
        <taxon>Clostridiaceae</taxon>
        <taxon>Clostridium</taxon>
    </lineage>
</organism>
<evidence type="ECO:0000313" key="2">
    <source>
        <dbReference type="EMBL" id="MCY6370849.1"/>
    </source>
</evidence>
<dbReference type="InterPro" id="IPR011042">
    <property type="entry name" value="6-blade_b-propeller_TolB-like"/>
</dbReference>